<dbReference type="Pfam" id="PF06386">
    <property type="entry name" value="GvpL_GvpF"/>
    <property type="match status" value="1"/>
</dbReference>
<evidence type="ECO:0008006" key="6">
    <source>
        <dbReference type="Google" id="ProtNLM"/>
    </source>
</evidence>
<dbReference type="GO" id="GO:0031411">
    <property type="term" value="C:gas vesicle"/>
    <property type="evidence" value="ECO:0007669"/>
    <property type="project" value="UniProtKB-SubCell"/>
</dbReference>
<comment type="similarity">
    <text evidence="3">Belongs to the gas vesicle GvpF/GvpL family.</text>
</comment>
<dbReference type="PANTHER" id="PTHR36852:SF1">
    <property type="entry name" value="PROTEIN GVPL 2"/>
    <property type="match status" value="1"/>
</dbReference>
<dbReference type="PANTHER" id="PTHR36852">
    <property type="entry name" value="PROTEIN GVPL 2"/>
    <property type="match status" value="1"/>
</dbReference>
<evidence type="ECO:0000256" key="3">
    <source>
        <dbReference type="ARBA" id="ARBA00035643"/>
    </source>
</evidence>
<gene>
    <name evidence="4" type="ORF">HC248_01904</name>
</gene>
<accession>A0A6H2HAU6</accession>
<evidence type="ECO:0000313" key="4">
    <source>
        <dbReference type="EMBL" id="QJC56596.1"/>
    </source>
</evidence>
<name>A0A6H2HAU6_9BURK</name>
<proteinExistence type="inferred from homology"/>
<evidence type="ECO:0000256" key="2">
    <source>
        <dbReference type="ARBA" id="ARBA00035108"/>
    </source>
</evidence>
<dbReference type="InterPro" id="IPR009430">
    <property type="entry name" value="GvpL/GvpF"/>
</dbReference>
<dbReference type="AlphaFoldDB" id="A0A6H2HAU6"/>
<dbReference type="KEGG" id="pvac:HC248_01904"/>
<dbReference type="EMBL" id="CP051461">
    <property type="protein sequence ID" value="QJC56596.1"/>
    <property type="molecule type" value="Genomic_DNA"/>
</dbReference>
<keyword evidence="5" id="KW-1185">Reference proteome</keyword>
<reference evidence="4 5" key="1">
    <citation type="submission" date="2020-04" db="EMBL/GenBank/DDBJ databases">
        <title>Complete genome of a Psychrophilic, Marine, Gas Vacuolate Bacterium Polaromonas vacuolata KCTC 22033T.</title>
        <authorList>
            <person name="Hwang K."/>
            <person name="Kim K.M."/>
        </authorList>
    </citation>
    <scope>NUCLEOTIDE SEQUENCE [LARGE SCALE GENOMIC DNA]</scope>
    <source>
        <strain evidence="4 5">KCTC 22033</strain>
    </source>
</reference>
<evidence type="ECO:0000256" key="1">
    <source>
        <dbReference type="ARBA" id="ARBA00022987"/>
    </source>
</evidence>
<dbReference type="RefSeq" id="WP_168922277.1">
    <property type="nucleotide sequence ID" value="NZ_CP051461.1"/>
</dbReference>
<dbReference type="GO" id="GO:0031412">
    <property type="term" value="P:gas vesicle organization"/>
    <property type="evidence" value="ECO:0007669"/>
    <property type="project" value="InterPro"/>
</dbReference>
<comment type="subcellular location">
    <subcellularLocation>
        <location evidence="2">Gas vesicle</location>
    </subcellularLocation>
</comment>
<organism evidence="4 5">
    <name type="scientific">Polaromonas vacuolata</name>
    <dbReference type="NCBI Taxonomy" id="37448"/>
    <lineage>
        <taxon>Bacteria</taxon>
        <taxon>Pseudomonadati</taxon>
        <taxon>Pseudomonadota</taxon>
        <taxon>Betaproteobacteria</taxon>
        <taxon>Burkholderiales</taxon>
        <taxon>Comamonadaceae</taxon>
        <taxon>Polaromonas</taxon>
    </lineage>
</organism>
<evidence type="ECO:0000313" key="5">
    <source>
        <dbReference type="Proteomes" id="UP000502041"/>
    </source>
</evidence>
<keyword evidence="1" id="KW-0304">Gas vesicle</keyword>
<protein>
    <recommendedName>
        <fullName evidence="6">Gas vesicle synthesis protein GvpL/GvpF</fullName>
    </recommendedName>
</protein>
<sequence length="268" mass="29379">MNSIYLYCLAGPTCVAVVKQLAGEKEAGIDASSPLLTLEMGGIVAVIGAVDAGEFNEQNLQSTEWLGQRAYRHAELVQKIMGSAAVLPVRFGTLFESTESLTRLLTQHSERIAAFLEKLHGKAEWGVTAYLDEERARSTISAEDPAIQARIATMSLAPGARYMQQKQVDVMLDAALRVWLADQVRHMGDALHTHAVENADLRLFSSEESGRPERMVFNGAFLLDDLDLPDFREALFALHAAGSEGGLTLEMKGPWPAYNFCPDLRVES</sequence>
<dbReference type="Proteomes" id="UP000502041">
    <property type="component" value="Chromosome"/>
</dbReference>